<name>A0A9W6U9I5_9STRA</name>
<dbReference type="InterPro" id="IPR036404">
    <property type="entry name" value="Jacalin-like_lectin_dom_sf"/>
</dbReference>
<proteinExistence type="predicted"/>
<reference evidence="2" key="1">
    <citation type="submission" date="2023-04" db="EMBL/GenBank/DDBJ databases">
        <title>Phytophthora lilii NBRC 32176.</title>
        <authorList>
            <person name="Ichikawa N."/>
            <person name="Sato H."/>
            <person name="Tonouchi N."/>
        </authorList>
    </citation>
    <scope>NUCLEOTIDE SEQUENCE</scope>
    <source>
        <strain evidence="2">NBRC 32176</strain>
    </source>
</reference>
<dbReference type="InterPro" id="IPR001229">
    <property type="entry name" value="Jacalin-like_lectin_dom"/>
</dbReference>
<evidence type="ECO:0000259" key="1">
    <source>
        <dbReference type="SMART" id="SM00915"/>
    </source>
</evidence>
<dbReference type="Gene3D" id="2.100.10.30">
    <property type="entry name" value="Jacalin-like lectin domain"/>
    <property type="match status" value="1"/>
</dbReference>
<dbReference type="AlphaFoldDB" id="A0A9W6U9I5"/>
<organism evidence="2 3">
    <name type="scientific">Phytophthora lilii</name>
    <dbReference type="NCBI Taxonomy" id="2077276"/>
    <lineage>
        <taxon>Eukaryota</taxon>
        <taxon>Sar</taxon>
        <taxon>Stramenopiles</taxon>
        <taxon>Oomycota</taxon>
        <taxon>Peronosporomycetes</taxon>
        <taxon>Peronosporales</taxon>
        <taxon>Peronosporaceae</taxon>
        <taxon>Phytophthora</taxon>
    </lineage>
</organism>
<dbReference type="OrthoDB" id="107091at2759"/>
<evidence type="ECO:0000313" key="2">
    <source>
        <dbReference type="EMBL" id="GMF28869.1"/>
    </source>
</evidence>
<keyword evidence="3" id="KW-1185">Reference proteome</keyword>
<gene>
    <name evidence="2" type="ORF">Plil01_001220200</name>
</gene>
<sequence>MFGSTDLNWYPYGTGYNRNLRRPHGDQYSDLEDVAPGQSVKSITLRYADRVDGVGLAGTSDDGATFDFFHGGGGSDRETRSLADDEYITCMEAHWKEQHCHTRIFYLSFTTSANNTISGGTKTSHFEMNALPRVTGFFGYAGQELDSVGAIWTSINPVD</sequence>
<dbReference type="Pfam" id="PF01419">
    <property type="entry name" value="Jacalin"/>
    <property type="match status" value="1"/>
</dbReference>
<feature type="domain" description="Jacalin-type lectin" evidence="1">
    <location>
        <begin position="25"/>
        <end position="154"/>
    </location>
</feature>
<dbReference type="SUPFAM" id="SSF51101">
    <property type="entry name" value="Mannose-binding lectins"/>
    <property type="match status" value="1"/>
</dbReference>
<protein>
    <submittedName>
        <fullName evidence="2">Unnamed protein product</fullName>
    </submittedName>
</protein>
<dbReference type="EMBL" id="BSXW01000741">
    <property type="protein sequence ID" value="GMF28869.1"/>
    <property type="molecule type" value="Genomic_DNA"/>
</dbReference>
<comment type="caution">
    <text evidence="2">The sequence shown here is derived from an EMBL/GenBank/DDBJ whole genome shotgun (WGS) entry which is preliminary data.</text>
</comment>
<dbReference type="Proteomes" id="UP001165083">
    <property type="component" value="Unassembled WGS sequence"/>
</dbReference>
<dbReference type="SMART" id="SM00915">
    <property type="entry name" value="Jacalin"/>
    <property type="match status" value="1"/>
</dbReference>
<accession>A0A9W6U9I5</accession>
<evidence type="ECO:0000313" key="3">
    <source>
        <dbReference type="Proteomes" id="UP001165083"/>
    </source>
</evidence>